<dbReference type="GO" id="GO:0005886">
    <property type="term" value="C:plasma membrane"/>
    <property type="evidence" value="ECO:0007669"/>
    <property type="project" value="TreeGrafter"/>
</dbReference>
<comment type="caution">
    <text evidence="8">The sequence shown here is derived from an EMBL/GenBank/DDBJ whole genome shotgun (WGS) entry which is preliminary data.</text>
</comment>
<dbReference type="InterPro" id="IPR006043">
    <property type="entry name" value="NCS2"/>
</dbReference>
<evidence type="ECO:0000256" key="3">
    <source>
        <dbReference type="ARBA" id="ARBA00022448"/>
    </source>
</evidence>
<reference evidence="8 9" key="1">
    <citation type="submission" date="2015-01" db="EMBL/GenBank/DDBJ databases">
        <title>Genome sequencing of Jeotgalibacillus soli.</title>
        <authorList>
            <person name="Goh K.M."/>
            <person name="Chan K.-G."/>
            <person name="Yaakop A.S."/>
            <person name="Ee R."/>
            <person name="Gan H.M."/>
            <person name="Chan C.S."/>
        </authorList>
    </citation>
    <scope>NUCLEOTIDE SEQUENCE [LARGE SCALE GENOMIC DNA]</scope>
    <source>
        <strain evidence="8 9">P9</strain>
    </source>
</reference>
<dbReference type="Proteomes" id="UP000031938">
    <property type="component" value="Unassembled WGS sequence"/>
</dbReference>
<comment type="similarity">
    <text evidence="2">Belongs to the nucleobase:cation symporter-2 (NCS2) (TC 2.A.40) family.</text>
</comment>
<dbReference type="STRING" id="889306.KP78_28610"/>
<sequence length="130" mass="14033">MKKHFDQSPQGRFKQAGVAAGFNTFFSGIEAAIGPVPIAGATGFVVATNTPSKKPFFLGCLLIAAISLFPSIINTIAMLPPAVAYAVTFVIFTKMVRLAFYEWQKEKNQERGLTVIGVSWMTGVGLMFVP</sequence>
<evidence type="ECO:0000256" key="1">
    <source>
        <dbReference type="ARBA" id="ARBA00004141"/>
    </source>
</evidence>
<comment type="subcellular location">
    <subcellularLocation>
        <location evidence="1">Membrane</location>
        <topology evidence="1">Multi-pass membrane protein</topology>
    </subcellularLocation>
</comment>
<evidence type="ECO:0000313" key="9">
    <source>
        <dbReference type="Proteomes" id="UP000031938"/>
    </source>
</evidence>
<dbReference type="GO" id="GO:0042907">
    <property type="term" value="F:xanthine transmembrane transporter activity"/>
    <property type="evidence" value="ECO:0007669"/>
    <property type="project" value="TreeGrafter"/>
</dbReference>
<dbReference type="PANTHER" id="PTHR42810:SF1">
    <property type="entry name" value="PURINE PERMEASE YWDJ-RELATED"/>
    <property type="match status" value="1"/>
</dbReference>
<dbReference type="EMBL" id="JXRP01000018">
    <property type="protein sequence ID" value="KIL45317.1"/>
    <property type="molecule type" value="Genomic_DNA"/>
</dbReference>
<feature type="transmembrane region" description="Helical" evidence="7">
    <location>
        <begin position="56"/>
        <end position="76"/>
    </location>
</feature>
<evidence type="ECO:0000313" key="8">
    <source>
        <dbReference type="EMBL" id="KIL45317.1"/>
    </source>
</evidence>
<feature type="transmembrane region" description="Helical" evidence="7">
    <location>
        <begin position="112"/>
        <end position="129"/>
    </location>
</feature>
<dbReference type="NCBIfam" id="NF037981">
    <property type="entry name" value="NCS2_1"/>
    <property type="match status" value="1"/>
</dbReference>
<accession>A0A0C2V8N2</accession>
<name>A0A0C2V8N2_9BACL</name>
<dbReference type="AlphaFoldDB" id="A0A0C2V8N2"/>
<feature type="transmembrane region" description="Helical" evidence="7">
    <location>
        <begin position="82"/>
        <end position="100"/>
    </location>
</feature>
<protein>
    <recommendedName>
        <fullName evidence="10">Xanthine/uracil/vitamin C permease</fullName>
    </recommendedName>
</protein>
<keyword evidence="4 7" id="KW-0812">Transmembrane</keyword>
<keyword evidence="6 7" id="KW-0472">Membrane</keyword>
<keyword evidence="5 7" id="KW-1133">Transmembrane helix</keyword>
<evidence type="ECO:0000256" key="5">
    <source>
        <dbReference type="ARBA" id="ARBA00022989"/>
    </source>
</evidence>
<dbReference type="PANTHER" id="PTHR42810">
    <property type="entry name" value="PURINE PERMEASE C1399.01C-RELATED"/>
    <property type="match status" value="1"/>
</dbReference>
<dbReference type="PATRIC" id="fig|889306.3.peg.2875"/>
<dbReference type="Pfam" id="PF00860">
    <property type="entry name" value="Xan_ur_permease"/>
    <property type="match status" value="1"/>
</dbReference>
<evidence type="ECO:0000256" key="4">
    <source>
        <dbReference type="ARBA" id="ARBA00022692"/>
    </source>
</evidence>
<evidence type="ECO:0000256" key="7">
    <source>
        <dbReference type="SAM" id="Phobius"/>
    </source>
</evidence>
<gene>
    <name evidence="8" type="ORF">KP78_28610</name>
</gene>
<evidence type="ECO:0000256" key="6">
    <source>
        <dbReference type="ARBA" id="ARBA00023136"/>
    </source>
</evidence>
<evidence type="ECO:0000256" key="2">
    <source>
        <dbReference type="ARBA" id="ARBA00008821"/>
    </source>
</evidence>
<proteinExistence type="inferred from homology"/>
<keyword evidence="3" id="KW-0813">Transport</keyword>
<evidence type="ECO:0008006" key="10">
    <source>
        <dbReference type="Google" id="ProtNLM"/>
    </source>
</evidence>
<organism evidence="8 9">
    <name type="scientific">Jeotgalibacillus soli</name>
    <dbReference type="NCBI Taxonomy" id="889306"/>
    <lineage>
        <taxon>Bacteria</taxon>
        <taxon>Bacillati</taxon>
        <taxon>Bacillota</taxon>
        <taxon>Bacilli</taxon>
        <taxon>Bacillales</taxon>
        <taxon>Caryophanaceae</taxon>
        <taxon>Jeotgalibacillus</taxon>
    </lineage>
</organism>
<keyword evidence="9" id="KW-1185">Reference proteome</keyword>